<dbReference type="SUPFAM" id="SSF54001">
    <property type="entry name" value="Cysteine proteinases"/>
    <property type="match status" value="1"/>
</dbReference>
<organism evidence="2 3">
    <name type="scientific">Phytophthora rubi</name>
    <dbReference type="NCBI Taxonomy" id="129364"/>
    <lineage>
        <taxon>Eukaryota</taxon>
        <taxon>Sar</taxon>
        <taxon>Stramenopiles</taxon>
        <taxon>Oomycota</taxon>
        <taxon>Peronosporomycetes</taxon>
        <taxon>Peronosporales</taxon>
        <taxon>Peronosporaceae</taxon>
        <taxon>Phytophthora</taxon>
    </lineage>
</organism>
<dbReference type="Gene3D" id="3.40.395.10">
    <property type="entry name" value="Adenoviral Proteinase, Chain A"/>
    <property type="match status" value="1"/>
</dbReference>
<protein>
    <submittedName>
        <fullName evidence="2">Uncharacterized protein</fullName>
    </submittedName>
</protein>
<dbReference type="AlphaFoldDB" id="A0A6A3L4G7"/>
<proteinExistence type="predicted"/>
<evidence type="ECO:0000313" key="2">
    <source>
        <dbReference type="EMBL" id="KAE9014512.1"/>
    </source>
</evidence>
<comment type="caution">
    <text evidence="2">The sequence shown here is derived from an EMBL/GenBank/DDBJ whole genome shotgun (WGS) entry which is preliminary data.</text>
</comment>
<dbReference type="EMBL" id="QXFU01000975">
    <property type="protein sequence ID" value="KAE9014512.1"/>
    <property type="molecule type" value="Genomic_DNA"/>
</dbReference>
<feature type="region of interest" description="Disordered" evidence="1">
    <location>
        <begin position="363"/>
        <end position="382"/>
    </location>
</feature>
<reference evidence="2 3" key="1">
    <citation type="submission" date="2018-09" db="EMBL/GenBank/DDBJ databases">
        <title>Genomic investigation of the strawberry pathogen Phytophthora fragariae indicates pathogenicity is determined by transcriptional variation in three key races.</title>
        <authorList>
            <person name="Adams T.M."/>
            <person name="Armitage A.D."/>
            <person name="Sobczyk M.K."/>
            <person name="Bates H.J."/>
            <person name="Dunwell J.M."/>
            <person name="Nellist C.F."/>
            <person name="Harrison R.J."/>
        </authorList>
    </citation>
    <scope>NUCLEOTIDE SEQUENCE [LARGE SCALE GENOMIC DNA]</scope>
    <source>
        <strain evidence="2 3">SCRP324</strain>
    </source>
</reference>
<dbReference type="InterPro" id="IPR038765">
    <property type="entry name" value="Papain-like_cys_pep_sf"/>
</dbReference>
<dbReference type="Proteomes" id="UP000435112">
    <property type="component" value="Unassembled WGS sequence"/>
</dbReference>
<accession>A0A6A3L4G7</accession>
<gene>
    <name evidence="2" type="ORF">PR002_g14200</name>
</gene>
<name>A0A6A3L4G7_9STRA</name>
<dbReference type="OrthoDB" id="109811at2759"/>
<evidence type="ECO:0000256" key="1">
    <source>
        <dbReference type="SAM" id="MobiDB-lite"/>
    </source>
</evidence>
<evidence type="ECO:0000313" key="3">
    <source>
        <dbReference type="Proteomes" id="UP000435112"/>
    </source>
</evidence>
<sequence>MKYVMEMMEIYPVQLEDAYLRERTIECRWEAVPATEYTHNFVIPIDLTRSMQAAISNARQEQRKPTELDGRVKKQGIVLELVASTDPKLWKFSSRYVHSLLGFYAIKAKGRAWFADRKWLEQDWRKVKSDVALFAHETRTFGMSADSMGNRHRALANEVISKFTSSRLRTKFVTNNCRFGGKLLRAVITYMGRGMASDAEGATRDITFVVHPVNLNASHWGIIIVRLSGKATLRAILRVHVYIYEPLIDGAYHKNMEEVWNGIPKGENDEGSQGKEGLRGFIERWHKASMPSSKLRIDPIEWVERTQQPDGASCGVLVVAQAHNYLTGNEERQNYNVSLSDVKVMRLRMLWVIMHLSRERSMSKSDATTAREIHQKLQDELK</sequence>